<reference evidence="2 3" key="1">
    <citation type="journal article" date="2023" name="PLoS ONE">
        <title>Complete genome assembly of Hawai'i environmental nontuberculous mycobacteria reveals unexpected co-isolation with methylobacteria.</title>
        <authorList>
            <person name="Hendrix J."/>
            <person name="Epperson L.E."/>
            <person name="Tong E.I."/>
            <person name="Chan Y.L."/>
            <person name="Hasan N.A."/>
            <person name="Dawrs S.N."/>
            <person name="Norton G.J."/>
            <person name="Virdi R."/>
            <person name="Crooks J.L."/>
            <person name="Chan E.D."/>
            <person name="Honda J.R."/>
            <person name="Strong M."/>
        </authorList>
    </citation>
    <scope>NUCLEOTIDE SEQUENCE [LARGE SCALE GENOMIC DNA]</scope>
    <source>
        <strain evidence="2 3">NJH_HI01</strain>
    </source>
</reference>
<evidence type="ECO:0000313" key="3">
    <source>
        <dbReference type="Proteomes" id="UP001404845"/>
    </source>
</evidence>
<dbReference type="EMBL" id="JAQYXL010000001">
    <property type="protein sequence ID" value="MEN3226382.1"/>
    <property type="molecule type" value="Genomic_DNA"/>
</dbReference>
<evidence type="ECO:0000313" key="2">
    <source>
        <dbReference type="EMBL" id="MEN3226382.1"/>
    </source>
</evidence>
<protein>
    <submittedName>
        <fullName evidence="2">Uncharacterized protein</fullName>
    </submittedName>
</protein>
<evidence type="ECO:0000256" key="1">
    <source>
        <dbReference type="SAM" id="SignalP"/>
    </source>
</evidence>
<organism evidence="2 3">
    <name type="scientific">Methylorubrum rhodesianum</name>
    <dbReference type="NCBI Taxonomy" id="29427"/>
    <lineage>
        <taxon>Bacteria</taxon>
        <taxon>Pseudomonadati</taxon>
        <taxon>Pseudomonadota</taxon>
        <taxon>Alphaproteobacteria</taxon>
        <taxon>Hyphomicrobiales</taxon>
        <taxon>Methylobacteriaceae</taxon>
        <taxon>Methylorubrum</taxon>
    </lineage>
</organism>
<keyword evidence="3" id="KW-1185">Reference proteome</keyword>
<gene>
    <name evidence="2" type="ORF">PUR21_01620</name>
</gene>
<sequence>MPILPLTARQVILATVAAVLALSTSACATKPPPAPVEPTPLVKKG</sequence>
<comment type="caution">
    <text evidence="2">The sequence shown here is derived from an EMBL/GenBank/DDBJ whole genome shotgun (WGS) entry which is preliminary data.</text>
</comment>
<name>A0ABU9Z4W7_9HYPH</name>
<accession>A0ABU9Z4W7</accession>
<feature type="chain" id="PRO_5045766958" evidence="1">
    <location>
        <begin position="29"/>
        <end position="45"/>
    </location>
</feature>
<dbReference type="Proteomes" id="UP001404845">
    <property type="component" value="Unassembled WGS sequence"/>
</dbReference>
<dbReference type="RefSeq" id="WP_200672059.1">
    <property type="nucleotide sequence ID" value="NZ_JACWCW010000106.1"/>
</dbReference>
<proteinExistence type="predicted"/>
<keyword evidence="1" id="KW-0732">Signal</keyword>
<feature type="signal peptide" evidence="1">
    <location>
        <begin position="1"/>
        <end position="28"/>
    </location>
</feature>